<evidence type="ECO:0000256" key="1">
    <source>
        <dbReference type="SAM" id="Coils"/>
    </source>
</evidence>
<gene>
    <name evidence="2" type="ORF">CRENBAI_007374</name>
</gene>
<dbReference type="Proteomes" id="UP001311232">
    <property type="component" value="Unassembled WGS sequence"/>
</dbReference>
<feature type="coiled-coil region" evidence="1">
    <location>
        <begin position="46"/>
        <end position="101"/>
    </location>
</feature>
<comment type="caution">
    <text evidence="2">The sequence shown here is derived from an EMBL/GenBank/DDBJ whole genome shotgun (WGS) entry which is preliminary data.</text>
</comment>
<keyword evidence="3" id="KW-1185">Reference proteome</keyword>
<organism evidence="2 3">
    <name type="scientific">Crenichthys baileyi</name>
    <name type="common">White River springfish</name>
    <dbReference type="NCBI Taxonomy" id="28760"/>
    <lineage>
        <taxon>Eukaryota</taxon>
        <taxon>Metazoa</taxon>
        <taxon>Chordata</taxon>
        <taxon>Craniata</taxon>
        <taxon>Vertebrata</taxon>
        <taxon>Euteleostomi</taxon>
        <taxon>Actinopterygii</taxon>
        <taxon>Neopterygii</taxon>
        <taxon>Teleostei</taxon>
        <taxon>Neoteleostei</taxon>
        <taxon>Acanthomorphata</taxon>
        <taxon>Ovalentaria</taxon>
        <taxon>Atherinomorphae</taxon>
        <taxon>Cyprinodontiformes</taxon>
        <taxon>Goodeidae</taxon>
        <taxon>Crenichthys</taxon>
    </lineage>
</organism>
<dbReference type="EMBL" id="JAHHUM010002321">
    <property type="protein sequence ID" value="KAK5604897.1"/>
    <property type="molecule type" value="Genomic_DNA"/>
</dbReference>
<keyword evidence="1" id="KW-0175">Coiled coil</keyword>
<name>A0AAV9R8T2_9TELE</name>
<evidence type="ECO:0000313" key="2">
    <source>
        <dbReference type="EMBL" id="KAK5604897.1"/>
    </source>
</evidence>
<proteinExistence type="predicted"/>
<evidence type="ECO:0000313" key="3">
    <source>
        <dbReference type="Proteomes" id="UP001311232"/>
    </source>
</evidence>
<dbReference type="Gene3D" id="3.30.70.1820">
    <property type="entry name" value="L1 transposable element, RRM domain"/>
    <property type="match status" value="1"/>
</dbReference>
<dbReference type="AlphaFoldDB" id="A0AAV9R8T2"/>
<reference evidence="2 3" key="1">
    <citation type="submission" date="2021-06" db="EMBL/GenBank/DDBJ databases">
        <authorList>
            <person name="Palmer J.M."/>
        </authorList>
    </citation>
    <scope>NUCLEOTIDE SEQUENCE [LARGE SCALE GENOMIC DNA]</scope>
    <source>
        <strain evidence="2 3">MEX-2019</strain>
        <tissue evidence="2">Muscle</tissue>
    </source>
</reference>
<protein>
    <submittedName>
        <fullName evidence="2">Uncharacterized protein</fullName>
    </submittedName>
</protein>
<dbReference type="InterPro" id="IPR004244">
    <property type="entry name" value="Transposase_22"/>
</dbReference>
<sequence>MSLDNFFVSAASSKKKKGGRRGVANASIAAKTTKTLWLKILNREKFDSMTRRMAAAEQRISDLEDVTTRNTPRMEDMEKTIKRTLERLDSLENQSRRQNIKIMGLKEGIEGRETAAFFEAWIPKVLGLQQTRIKIERAHRTGPPAGRSN</sequence>
<accession>A0AAV9R8T2</accession>
<dbReference type="PANTHER" id="PTHR11505">
    <property type="entry name" value="L1 TRANSPOSABLE ELEMENT-RELATED"/>
    <property type="match status" value="1"/>
</dbReference>